<dbReference type="OrthoDB" id="1022638at2759"/>
<dbReference type="EMBL" id="RIBY02001978">
    <property type="protein sequence ID" value="KAH9826594.1"/>
    <property type="molecule type" value="Genomic_DNA"/>
</dbReference>
<protein>
    <submittedName>
        <fullName evidence="1">Uncharacterized protein</fullName>
    </submittedName>
</protein>
<dbReference type="AlphaFoldDB" id="A0A9W7SPZ8"/>
<keyword evidence="2" id="KW-1185">Reference proteome</keyword>
<gene>
    <name evidence="1" type="ORF">Tdes44962_MAKER00558</name>
</gene>
<dbReference type="Proteomes" id="UP001138500">
    <property type="component" value="Unassembled WGS sequence"/>
</dbReference>
<evidence type="ECO:0000313" key="2">
    <source>
        <dbReference type="Proteomes" id="UP001138500"/>
    </source>
</evidence>
<sequence length="102" mass="11512">MDALLRHTEDLKSIVAVAFLDTVLRVWDFTTESSSLRQWLIDFTYPGFAERDIKQSHDAGKDLPLVFCGAVQDELAGERNRGPVRKAVFCGQVSLPRAFKSR</sequence>
<reference evidence="1 2" key="2">
    <citation type="journal article" date="2021" name="Curr. Genet.">
        <title>Genetic response to nitrogen starvation in the aggressive Eucalyptus foliar pathogen Teratosphaeria destructans.</title>
        <authorList>
            <person name="Havenga M."/>
            <person name="Wingfield B.D."/>
            <person name="Wingfield M.J."/>
            <person name="Dreyer L.L."/>
            <person name="Roets F."/>
            <person name="Aylward J."/>
        </authorList>
    </citation>
    <scope>NUCLEOTIDE SEQUENCE [LARGE SCALE GENOMIC DNA]</scope>
    <source>
        <strain evidence="1">CMW44962</strain>
    </source>
</reference>
<comment type="caution">
    <text evidence="1">The sequence shown here is derived from an EMBL/GenBank/DDBJ whole genome shotgun (WGS) entry which is preliminary data.</text>
</comment>
<name>A0A9W7SPZ8_9PEZI</name>
<proteinExistence type="predicted"/>
<accession>A0A9W7SPZ8</accession>
<evidence type="ECO:0000313" key="1">
    <source>
        <dbReference type="EMBL" id="KAH9826594.1"/>
    </source>
</evidence>
<reference evidence="1 2" key="1">
    <citation type="journal article" date="2018" name="IMA Fungus">
        <title>IMA Genome-F 10: Nine draft genome sequences of Claviceps purpurea s.lat., including C. arundinis, C. humidiphila, and C. cf. spartinae, pseudomolecules for the pitch canker pathogen Fusarium circinatum, draft genome of Davidsoniella eucalypti, Grosmannia galeiformis, Quambalaria eucalypti, and Teratosphaeria destructans.</title>
        <authorList>
            <person name="Wingfield B.D."/>
            <person name="Liu M."/>
            <person name="Nguyen H.D."/>
            <person name="Lane F.A."/>
            <person name="Morgan S.W."/>
            <person name="De Vos L."/>
            <person name="Wilken P.M."/>
            <person name="Duong T.A."/>
            <person name="Aylward J."/>
            <person name="Coetzee M.P."/>
            <person name="Dadej K."/>
            <person name="De Beer Z.W."/>
            <person name="Findlay W."/>
            <person name="Havenga M."/>
            <person name="Kolarik M."/>
            <person name="Menzies J.G."/>
            <person name="Naidoo K."/>
            <person name="Pochopski O."/>
            <person name="Shoukouhi P."/>
            <person name="Santana Q.C."/>
            <person name="Seifert K.A."/>
            <person name="Soal N."/>
            <person name="Steenkamp E.T."/>
            <person name="Tatham C.T."/>
            <person name="van der Nest M.A."/>
            <person name="Wingfield M.J."/>
        </authorList>
    </citation>
    <scope>NUCLEOTIDE SEQUENCE [LARGE SCALE GENOMIC DNA]</scope>
    <source>
        <strain evidence="1">CMW44962</strain>
    </source>
</reference>
<organism evidence="1 2">
    <name type="scientific">Teratosphaeria destructans</name>
    <dbReference type="NCBI Taxonomy" id="418781"/>
    <lineage>
        <taxon>Eukaryota</taxon>
        <taxon>Fungi</taxon>
        <taxon>Dikarya</taxon>
        <taxon>Ascomycota</taxon>
        <taxon>Pezizomycotina</taxon>
        <taxon>Dothideomycetes</taxon>
        <taxon>Dothideomycetidae</taxon>
        <taxon>Mycosphaerellales</taxon>
        <taxon>Teratosphaeriaceae</taxon>
        <taxon>Teratosphaeria</taxon>
    </lineage>
</organism>